<evidence type="ECO:0000256" key="3">
    <source>
        <dbReference type="ARBA" id="ARBA00022764"/>
    </source>
</evidence>
<evidence type="ECO:0000256" key="7">
    <source>
        <dbReference type="ARBA" id="ARBA00030642"/>
    </source>
</evidence>
<keyword evidence="2" id="KW-0732">Signal</keyword>
<name>A0AAC9P9N6_9PROT</name>
<evidence type="ECO:0000256" key="6">
    <source>
        <dbReference type="ARBA" id="ARBA00023235"/>
    </source>
</evidence>
<evidence type="ECO:0000256" key="8">
    <source>
        <dbReference type="ARBA" id="ARBA00031484"/>
    </source>
</evidence>
<evidence type="ECO:0000256" key="1">
    <source>
        <dbReference type="ARBA" id="ARBA00018370"/>
    </source>
</evidence>
<evidence type="ECO:0000256" key="2">
    <source>
        <dbReference type="ARBA" id="ARBA00022729"/>
    </source>
</evidence>
<dbReference type="SUPFAM" id="SSF109998">
    <property type="entry name" value="Triger factor/SurA peptide-binding domain-like"/>
    <property type="match status" value="1"/>
</dbReference>
<keyword evidence="4 9" id="KW-0697">Rotamase</keyword>
<dbReference type="Pfam" id="PF09312">
    <property type="entry name" value="SurA_N"/>
    <property type="match status" value="1"/>
</dbReference>
<accession>A0AAC9P9N6</accession>
<dbReference type="InterPro" id="IPR015391">
    <property type="entry name" value="SurA_N"/>
</dbReference>
<evidence type="ECO:0000313" key="12">
    <source>
        <dbReference type="Proteomes" id="UP000182373"/>
    </source>
</evidence>
<keyword evidence="5" id="KW-0143">Chaperone</keyword>
<proteinExistence type="predicted"/>
<dbReference type="Gene3D" id="1.10.4030.10">
    <property type="entry name" value="Porin chaperone SurA, peptide-binding domain"/>
    <property type="match status" value="1"/>
</dbReference>
<dbReference type="PROSITE" id="PS50198">
    <property type="entry name" value="PPIC_PPIASE_2"/>
    <property type="match status" value="1"/>
</dbReference>
<evidence type="ECO:0000313" key="11">
    <source>
        <dbReference type="EMBL" id="APH55520.1"/>
    </source>
</evidence>
<dbReference type="InterPro" id="IPR050280">
    <property type="entry name" value="OMP_Chaperone_SurA"/>
</dbReference>
<dbReference type="PANTHER" id="PTHR47637">
    <property type="entry name" value="CHAPERONE SURA"/>
    <property type="match status" value="1"/>
</dbReference>
<evidence type="ECO:0000256" key="5">
    <source>
        <dbReference type="ARBA" id="ARBA00023186"/>
    </source>
</evidence>
<evidence type="ECO:0000259" key="10">
    <source>
        <dbReference type="PROSITE" id="PS50198"/>
    </source>
</evidence>
<dbReference type="EMBL" id="CP018191">
    <property type="protein sequence ID" value="APH55520.1"/>
    <property type="molecule type" value="Genomic_DNA"/>
</dbReference>
<sequence length="475" mass="51516">MVSGLSKRAAAGYQRYQDQDRTLTLMAVDRFRALLLAGLALSGSGMSMLFPHSGLAATHGGNAMGKAKAPAPSPDATSIVAVVNGDVISKGDVDARRRLFAMSTGLPMSKEVLDRLTPQVLRQLVDEKLRLQEIQRRGIVITDSDIAHSIQGMEQRNGMQPDALRHKLAADGVSMRTLIDQIRVQLGWTRVLRQQLGERVRISDKEIQDEEELLASQKGQTEYRVSEIFIPVDDPSRAQAAHDFADTVIQQLRNGAPFPVVAAQFSQSQTALEGGDLGWVQPNQLDPQVVSVLKEMPPGAISNPIDVAGGIEIVALHGKRIIGNDQGTALSIRQVFYPFTTPLNPAAPTDQQRKTLEHAKAAAAGMHDCAAVEAASKAMGGSRPSNPGELRLESINPPQFRALLASLPVGQPSQPIVSQDGIAIMMVCSRTQKNFGLPGKEDISNQILGERVETASRQLQRELRRRALIDMRGHD</sequence>
<feature type="domain" description="PpiC" evidence="10">
    <location>
        <begin position="220"/>
        <end position="318"/>
    </location>
</feature>
<dbReference type="GO" id="GO:0003755">
    <property type="term" value="F:peptidyl-prolyl cis-trans isomerase activity"/>
    <property type="evidence" value="ECO:0007669"/>
    <property type="project" value="UniProtKB-KW"/>
</dbReference>
<dbReference type="InterPro" id="IPR027304">
    <property type="entry name" value="Trigger_fact/SurA_dom_sf"/>
</dbReference>
<protein>
    <recommendedName>
        <fullName evidence="1">Parvulin-like PPIase</fullName>
    </recommendedName>
    <alternativeName>
        <fullName evidence="7">Peptidyl-prolyl cis-trans isomerase plp</fullName>
    </alternativeName>
    <alternativeName>
        <fullName evidence="8">Rotamase plp</fullName>
    </alternativeName>
</protein>
<organism evidence="11 12">
    <name type="scientific">Granulibacter bethesdensis</name>
    <dbReference type="NCBI Taxonomy" id="364410"/>
    <lineage>
        <taxon>Bacteria</taxon>
        <taxon>Pseudomonadati</taxon>
        <taxon>Pseudomonadota</taxon>
        <taxon>Alphaproteobacteria</taxon>
        <taxon>Acetobacterales</taxon>
        <taxon>Acetobacteraceae</taxon>
        <taxon>Granulibacter</taxon>
    </lineage>
</organism>
<dbReference type="AlphaFoldDB" id="A0AAC9P9N6"/>
<keyword evidence="3" id="KW-0574">Periplasm</keyword>
<gene>
    <name evidence="11" type="ORF">GbCGDNIH9_2196</name>
</gene>
<dbReference type="SUPFAM" id="SSF54534">
    <property type="entry name" value="FKBP-like"/>
    <property type="match status" value="2"/>
</dbReference>
<dbReference type="InterPro" id="IPR046357">
    <property type="entry name" value="PPIase_dom_sf"/>
</dbReference>
<evidence type="ECO:0000256" key="9">
    <source>
        <dbReference type="PROSITE-ProRule" id="PRU00278"/>
    </source>
</evidence>
<dbReference type="Gene3D" id="3.10.50.40">
    <property type="match status" value="1"/>
</dbReference>
<dbReference type="PANTHER" id="PTHR47637:SF1">
    <property type="entry name" value="CHAPERONE SURA"/>
    <property type="match status" value="1"/>
</dbReference>
<dbReference type="Proteomes" id="UP000182373">
    <property type="component" value="Chromosome"/>
</dbReference>
<dbReference type="Pfam" id="PF00639">
    <property type="entry name" value="Rotamase"/>
    <property type="match status" value="1"/>
</dbReference>
<reference evidence="12" key="1">
    <citation type="submission" date="2016-11" db="EMBL/GenBank/DDBJ databases">
        <title>Comparative genomic and phenotypic analysis of Granulibacter bethesdensis clinical isolates from patients with chronic granulomatous disease.</title>
        <authorList>
            <person name="Zarember K.A."/>
            <person name="Porcella S.F."/>
            <person name="Chu J."/>
            <person name="Ding L."/>
            <person name="Dahlstrom E."/>
            <person name="Barbian K."/>
            <person name="Martens C."/>
            <person name="Sykora L."/>
            <person name="Kramer S."/>
            <person name="Pettinato A.M."/>
            <person name="Hong H."/>
            <person name="Wald G."/>
            <person name="Berg L.J."/>
            <person name="Rogge L.S."/>
            <person name="Greenberg D.E."/>
            <person name="Falcone E.L."/>
            <person name="Neves J.F."/>
            <person name="Simoes M.J."/>
            <person name="Casal M."/>
            <person name="Rodriguez-Lopez F.C."/>
            <person name="Zelazny A."/>
            <person name="Gallin J.I."/>
            <person name="Holland S.M."/>
        </authorList>
    </citation>
    <scope>NUCLEOTIDE SEQUENCE [LARGE SCALE GENOMIC DNA]</scope>
    <source>
        <strain evidence="12">NIH9.1</strain>
    </source>
</reference>
<evidence type="ECO:0000256" key="4">
    <source>
        <dbReference type="ARBA" id="ARBA00023110"/>
    </source>
</evidence>
<keyword evidence="6 9" id="KW-0413">Isomerase</keyword>
<dbReference type="InterPro" id="IPR000297">
    <property type="entry name" value="PPIase_PpiC"/>
</dbReference>